<name>A0A978UBL5_ZIZJJ</name>
<dbReference type="InterPro" id="IPR040374">
    <property type="entry name" value="BIC"/>
</dbReference>
<dbReference type="CDD" id="cd22645">
    <property type="entry name" value="BIC1_CID"/>
    <property type="match status" value="1"/>
</dbReference>
<gene>
    <name evidence="2" type="ORF">FEM48_Zijuj12G0060800</name>
</gene>
<dbReference type="AlphaFoldDB" id="A0A978UBL5"/>
<reference evidence="2" key="1">
    <citation type="journal article" date="2021" name="Front. Plant Sci.">
        <title>Chromosome-Scale Genome Assembly for Chinese Sour Jujube and Insights Into Its Genome Evolution and Domestication Signature.</title>
        <authorList>
            <person name="Shen L.-Y."/>
            <person name="Luo H."/>
            <person name="Wang X.-L."/>
            <person name="Wang X.-M."/>
            <person name="Qiu X.-J."/>
            <person name="Liu H."/>
            <person name="Zhou S.-S."/>
            <person name="Jia K.-H."/>
            <person name="Nie S."/>
            <person name="Bao Y.-T."/>
            <person name="Zhang R.-G."/>
            <person name="Yun Q.-Z."/>
            <person name="Chai Y.-H."/>
            <person name="Lu J.-Y."/>
            <person name="Li Y."/>
            <person name="Zhao S.-W."/>
            <person name="Mao J.-F."/>
            <person name="Jia S.-G."/>
            <person name="Mao Y.-M."/>
        </authorList>
    </citation>
    <scope>NUCLEOTIDE SEQUENCE</scope>
    <source>
        <strain evidence="2">AT0</strain>
        <tissue evidence="2">Leaf</tissue>
    </source>
</reference>
<evidence type="ECO:0000313" key="3">
    <source>
        <dbReference type="Proteomes" id="UP000813462"/>
    </source>
</evidence>
<evidence type="ECO:0008006" key="4">
    <source>
        <dbReference type="Google" id="ProtNLM"/>
    </source>
</evidence>
<feature type="compositionally biased region" description="Basic and acidic residues" evidence="1">
    <location>
        <begin position="21"/>
        <end position="30"/>
    </location>
</feature>
<dbReference type="PANTHER" id="PTHR34207:SF2">
    <property type="entry name" value="PROTEIN BIC1"/>
    <property type="match status" value="1"/>
</dbReference>
<organism evidence="2 3">
    <name type="scientific">Ziziphus jujuba var. spinosa</name>
    <dbReference type="NCBI Taxonomy" id="714518"/>
    <lineage>
        <taxon>Eukaryota</taxon>
        <taxon>Viridiplantae</taxon>
        <taxon>Streptophyta</taxon>
        <taxon>Embryophyta</taxon>
        <taxon>Tracheophyta</taxon>
        <taxon>Spermatophyta</taxon>
        <taxon>Magnoliopsida</taxon>
        <taxon>eudicotyledons</taxon>
        <taxon>Gunneridae</taxon>
        <taxon>Pentapetalae</taxon>
        <taxon>rosids</taxon>
        <taxon>fabids</taxon>
        <taxon>Rosales</taxon>
        <taxon>Rhamnaceae</taxon>
        <taxon>Paliureae</taxon>
        <taxon>Ziziphus</taxon>
    </lineage>
</organism>
<feature type="compositionally biased region" description="Low complexity" evidence="1">
    <location>
        <begin position="59"/>
        <end position="74"/>
    </location>
</feature>
<accession>A0A978UBL5</accession>
<dbReference type="PANTHER" id="PTHR34207">
    <property type="entry name" value="PROTEIN BIC1"/>
    <property type="match status" value="1"/>
</dbReference>
<evidence type="ECO:0000256" key="1">
    <source>
        <dbReference type="SAM" id="MobiDB-lite"/>
    </source>
</evidence>
<sequence>MEPQQPTQMPLQVSSQSTDRNPSRPLEDPKHHHHIHVQEGTPSPMRFHDDSDYKNDWRSTSSTSSSRPSTQSNSEENALQGLPSVPVHVGKEPNTSEASPEDSERERLKRHRREVAGRVWIPDIWGQEELLKDWIDCAAFDASLVPTGIMSARAALVEEGRRANSGRLRIVNRKFCLSIAEHWNLSNHNWTSVHLNQPVTDGERVPAPGIHSIGIEDAGKQENETAMATVAAFATMKGDSIDFINSGDGSSNDNDNEVNYAVYLFLDSCKNSDTVAIVVGSCTVLMVVLVMMVTRFMMVVLVELLTVVVVKAASMVMEQSRDNKNSDYTYRSNTSYSREDYETSSYWDFLIQ</sequence>
<feature type="region of interest" description="Disordered" evidence="1">
    <location>
        <begin position="1"/>
        <end position="110"/>
    </location>
</feature>
<proteinExistence type="predicted"/>
<evidence type="ECO:0000313" key="2">
    <source>
        <dbReference type="EMBL" id="KAH7512158.1"/>
    </source>
</evidence>
<feature type="compositionally biased region" description="Polar residues" evidence="1">
    <location>
        <begin position="1"/>
        <end position="20"/>
    </location>
</feature>
<dbReference type="EMBL" id="JAEACU010000012">
    <property type="protein sequence ID" value="KAH7512158.1"/>
    <property type="molecule type" value="Genomic_DNA"/>
</dbReference>
<dbReference type="Proteomes" id="UP000813462">
    <property type="component" value="Unassembled WGS sequence"/>
</dbReference>
<feature type="compositionally biased region" description="Basic and acidic residues" evidence="1">
    <location>
        <begin position="46"/>
        <end position="57"/>
    </location>
</feature>
<comment type="caution">
    <text evidence="2">The sequence shown here is derived from an EMBL/GenBank/DDBJ whole genome shotgun (WGS) entry which is preliminary data.</text>
</comment>
<dbReference type="GO" id="GO:0009785">
    <property type="term" value="P:blue light signaling pathway"/>
    <property type="evidence" value="ECO:0007669"/>
    <property type="project" value="InterPro"/>
</dbReference>
<protein>
    <recommendedName>
        <fullName evidence="4">Protein BIC1</fullName>
    </recommendedName>
</protein>